<dbReference type="Proteomes" id="UP000235145">
    <property type="component" value="Unassembled WGS sequence"/>
</dbReference>
<evidence type="ECO:0000313" key="1">
    <source>
        <dbReference type="EMBL" id="KAJ0194184.1"/>
    </source>
</evidence>
<evidence type="ECO:0000313" key="2">
    <source>
        <dbReference type="Proteomes" id="UP000235145"/>
    </source>
</evidence>
<reference evidence="1 2" key="1">
    <citation type="journal article" date="2017" name="Nat. Commun.">
        <title>Genome assembly with in vitro proximity ligation data and whole-genome triplication in lettuce.</title>
        <authorList>
            <person name="Reyes-Chin-Wo S."/>
            <person name="Wang Z."/>
            <person name="Yang X."/>
            <person name="Kozik A."/>
            <person name="Arikit S."/>
            <person name="Song C."/>
            <person name="Xia L."/>
            <person name="Froenicke L."/>
            <person name="Lavelle D.O."/>
            <person name="Truco M.J."/>
            <person name="Xia R."/>
            <person name="Zhu S."/>
            <person name="Xu C."/>
            <person name="Xu H."/>
            <person name="Xu X."/>
            <person name="Cox K."/>
            <person name="Korf I."/>
            <person name="Meyers B.C."/>
            <person name="Michelmore R.W."/>
        </authorList>
    </citation>
    <scope>NUCLEOTIDE SEQUENCE [LARGE SCALE GENOMIC DNA]</scope>
    <source>
        <strain evidence="2">cv. Salinas</strain>
        <tissue evidence="1">Seedlings</tissue>
    </source>
</reference>
<keyword evidence="2" id="KW-1185">Reference proteome</keyword>
<proteinExistence type="predicted"/>
<protein>
    <submittedName>
        <fullName evidence="1">Uncharacterized protein</fullName>
    </submittedName>
</protein>
<accession>A0A9R1X0Y0</accession>
<organism evidence="1 2">
    <name type="scientific">Lactuca sativa</name>
    <name type="common">Garden lettuce</name>
    <dbReference type="NCBI Taxonomy" id="4236"/>
    <lineage>
        <taxon>Eukaryota</taxon>
        <taxon>Viridiplantae</taxon>
        <taxon>Streptophyta</taxon>
        <taxon>Embryophyta</taxon>
        <taxon>Tracheophyta</taxon>
        <taxon>Spermatophyta</taxon>
        <taxon>Magnoliopsida</taxon>
        <taxon>eudicotyledons</taxon>
        <taxon>Gunneridae</taxon>
        <taxon>Pentapetalae</taxon>
        <taxon>asterids</taxon>
        <taxon>campanulids</taxon>
        <taxon>Asterales</taxon>
        <taxon>Asteraceae</taxon>
        <taxon>Cichorioideae</taxon>
        <taxon>Cichorieae</taxon>
        <taxon>Lactucinae</taxon>
        <taxon>Lactuca</taxon>
    </lineage>
</organism>
<dbReference type="EMBL" id="NBSK02000008">
    <property type="protein sequence ID" value="KAJ0194184.1"/>
    <property type="molecule type" value="Genomic_DNA"/>
</dbReference>
<name>A0A9R1X0Y0_LACSA</name>
<comment type="caution">
    <text evidence="1">The sequence shown here is derived from an EMBL/GenBank/DDBJ whole genome shotgun (WGS) entry which is preliminary data.</text>
</comment>
<gene>
    <name evidence="1" type="ORF">LSAT_V11C800451090</name>
</gene>
<sequence length="255" mass="29618">MSSVFISFCYLQINQPILLVKLKMSIHLIRLESKIQPYNSHSFTNVRTSLSNITNVRNLLSNITNDNNLLFLKYTIIHFLYNPDIYTYFIFCSDNITFDKYATFKLPDKRQYYVFSNDMTLKNASTITSSSSSVKLTPGCHKLKRKTTYLSPIPLVDLTEDVENIHQVINKNLIVGISNEYLDHGDQNVVCQTCHAKLWRNEFIRGKEKGNTDYSLCCGYGKIQLPDLKKAPPSYEKMFRNMDSKSKHLMKNIRR</sequence>
<dbReference type="AlphaFoldDB" id="A0A9R1X0Y0"/>